<dbReference type="EMBL" id="JAEFBJ010000010">
    <property type="protein sequence ID" value="KAG7565336.1"/>
    <property type="molecule type" value="Genomic_DNA"/>
</dbReference>
<gene>
    <name evidence="1" type="ORF">ISN44_As10g020400</name>
</gene>
<evidence type="ECO:0000313" key="2">
    <source>
        <dbReference type="Proteomes" id="UP000694251"/>
    </source>
</evidence>
<comment type="caution">
    <text evidence="1">The sequence shown here is derived from an EMBL/GenBank/DDBJ whole genome shotgun (WGS) entry which is preliminary data.</text>
</comment>
<protein>
    <submittedName>
        <fullName evidence="1">Uncharacterized protein</fullName>
    </submittedName>
</protein>
<name>A0A8T2A0Y9_ARASU</name>
<proteinExistence type="predicted"/>
<dbReference type="AlphaFoldDB" id="A0A8T2A0Y9"/>
<accession>A0A8T2A0Y9</accession>
<evidence type="ECO:0000313" key="1">
    <source>
        <dbReference type="EMBL" id="KAG7565336.1"/>
    </source>
</evidence>
<keyword evidence="2" id="KW-1185">Reference proteome</keyword>
<organism evidence="1 2">
    <name type="scientific">Arabidopsis suecica</name>
    <name type="common">Swedish thale-cress</name>
    <name type="synonym">Cardaminopsis suecica</name>
    <dbReference type="NCBI Taxonomy" id="45249"/>
    <lineage>
        <taxon>Eukaryota</taxon>
        <taxon>Viridiplantae</taxon>
        <taxon>Streptophyta</taxon>
        <taxon>Embryophyta</taxon>
        <taxon>Tracheophyta</taxon>
        <taxon>Spermatophyta</taxon>
        <taxon>Magnoliopsida</taxon>
        <taxon>eudicotyledons</taxon>
        <taxon>Gunneridae</taxon>
        <taxon>Pentapetalae</taxon>
        <taxon>rosids</taxon>
        <taxon>malvids</taxon>
        <taxon>Brassicales</taxon>
        <taxon>Brassicaceae</taxon>
        <taxon>Camelineae</taxon>
        <taxon>Arabidopsis</taxon>
    </lineage>
</organism>
<sequence length="142" mass="16427">MNPMIEAEILSEIVVGERYCIRNLHSTQQRVIIGLWRGETGLSLEAQPIRKLVAIPPKRFFWKPRTPDGKEEHKNGTETKPLYILGFDQAADTTSLHIFNRLHHVRMFFHRTTCLKSTNDVTERIKANILVVIVWLFALGIH</sequence>
<reference evidence="1 2" key="1">
    <citation type="submission" date="2020-12" db="EMBL/GenBank/DDBJ databases">
        <title>Concerted genomic and epigenomic changes stabilize Arabidopsis allopolyploids.</title>
        <authorList>
            <person name="Chen Z."/>
        </authorList>
    </citation>
    <scope>NUCLEOTIDE SEQUENCE [LARGE SCALE GENOMIC DNA]</scope>
    <source>
        <strain evidence="1">As9502</strain>
        <tissue evidence="1">Leaf</tissue>
    </source>
</reference>
<dbReference type="Proteomes" id="UP000694251">
    <property type="component" value="Chromosome 10"/>
</dbReference>